<dbReference type="GO" id="GO:0003755">
    <property type="term" value="F:peptidyl-prolyl cis-trans isomerase activity"/>
    <property type="evidence" value="ECO:0007669"/>
    <property type="project" value="UniProtKB-KW"/>
</dbReference>
<dbReference type="InterPro" id="IPR029000">
    <property type="entry name" value="Cyclophilin-like_dom_sf"/>
</dbReference>
<dbReference type="AlphaFoldDB" id="A0A160VIU6"/>
<dbReference type="PIRSF" id="PIRSF001467">
    <property type="entry name" value="Peptidylpro_ismrse"/>
    <property type="match status" value="1"/>
</dbReference>
<dbReference type="SUPFAM" id="SSF50891">
    <property type="entry name" value="Cyclophilin-like"/>
    <property type="match status" value="1"/>
</dbReference>
<evidence type="ECO:0000256" key="3">
    <source>
        <dbReference type="ARBA" id="ARBA00023235"/>
    </source>
</evidence>
<dbReference type="InterPro" id="IPR020892">
    <property type="entry name" value="Cyclophilin-type_PPIase_CS"/>
</dbReference>
<dbReference type="PRINTS" id="PR00153">
    <property type="entry name" value="CSAPPISMRASE"/>
</dbReference>
<proteinExistence type="predicted"/>
<dbReference type="EMBL" id="FAXC01000419">
    <property type="protein sequence ID" value="CUV10443.1"/>
    <property type="molecule type" value="Genomic_DNA"/>
</dbReference>
<feature type="domain" description="PPIase cyclophilin-type" evidence="4">
    <location>
        <begin position="21"/>
        <end position="188"/>
    </location>
</feature>
<accession>A0A160VIU6</accession>
<evidence type="ECO:0000256" key="2">
    <source>
        <dbReference type="ARBA" id="ARBA00023110"/>
    </source>
</evidence>
<gene>
    <name evidence="5" type="ORF">MGWOODY_Mmi287</name>
    <name evidence="6" type="ORF">MGWOODY_Mmi481</name>
</gene>
<dbReference type="CDD" id="cd00317">
    <property type="entry name" value="cyclophilin"/>
    <property type="match status" value="1"/>
</dbReference>
<dbReference type="EC" id="5.2.1.8" evidence="1"/>
<evidence type="ECO:0000259" key="4">
    <source>
        <dbReference type="PROSITE" id="PS50072"/>
    </source>
</evidence>
<keyword evidence="2" id="KW-0697">Rotamase</keyword>
<dbReference type="GO" id="GO:0006457">
    <property type="term" value="P:protein folding"/>
    <property type="evidence" value="ECO:0007669"/>
    <property type="project" value="InterPro"/>
</dbReference>
<protein>
    <recommendedName>
        <fullName evidence="1">peptidylprolyl isomerase</fullName>
        <ecNumber evidence="1">5.2.1.8</ecNumber>
    </recommendedName>
</protein>
<sequence>MKRIITLIMIGSIIMTSCEKQPDVAVISTKYGDMVLEFYPNIAKKHVDSFITHAKNGYFDGTTFHRVIPGFVIQGGDPNSKDDDRSNDGMGGYAAKFYGEGEEENPETWTLPAEFNDRLHIAGTLSMARSQAPNSAGSQFFICAGPTPQLDNKYTVFGQVIEGLDIIQEIVNTPRDRRDNPKEKVEMTVKITPRSEALDN</sequence>
<dbReference type="PANTHER" id="PTHR45625:SF4">
    <property type="entry name" value="PEPTIDYLPROLYL ISOMERASE DOMAIN AND WD REPEAT-CONTAINING PROTEIN 1"/>
    <property type="match status" value="1"/>
</dbReference>
<dbReference type="PROSITE" id="PS50072">
    <property type="entry name" value="CSA_PPIASE_2"/>
    <property type="match status" value="1"/>
</dbReference>
<organism evidence="5">
    <name type="scientific">hydrothermal vent metagenome</name>
    <dbReference type="NCBI Taxonomy" id="652676"/>
    <lineage>
        <taxon>unclassified sequences</taxon>
        <taxon>metagenomes</taxon>
        <taxon>ecological metagenomes</taxon>
    </lineage>
</organism>
<evidence type="ECO:0000256" key="1">
    <source>
        <dbReference type="ARBA" id="ARBA00013194"/>
    </source>
</evidence>
<keyword evidence="3 5" id="KW-0413">Isomerase</keyword>
<dbReference type="PANTHER" id="PTHR45625">
    <property type="entry name" value="PEPTIDYL-PROLYL CIS-TRANS ISOMERASE-RELATED"/>
    <property type="match status" value="1"/>
</dbReference>
<evidence type="ECO:0000313" key="6">
    <source>
        <dbReference type="EMBL" id="CUV10443.1"/>
    </source>
</evidence>
<dbReference type="InterPro" id="IPR002130">
    <property type="entry name" value="Cyclophilin-type_PPIase_dom"/>
</dbReference>
<dbReference type="Gene3D" id="2.40.100.10">
    <property type="entry name" value="Cyclophilin-like"/>
    <property type="match status" value="1"/>
</dbReference>
<name>A0A160VIU6_9ZZZZ</name>
<dbReference type="PROSITE" id="PS00170">
    <property type="entry name" value="CSA_PPIASE_1"/>
    <property type="match status" value="1"/>
</dbReference>
<dbReference type="EMBL" id="FAXC01000362">
    <property type="protein sequence ID" value="CUV10129.1"/>
    <property type="molecule type" value="Genomic_DNA"/>
</dbReference>
<dbReference type="PROSITE" id="PS51257">
    <property type="entry name" value="PROKAR_LIPOPROTEIN"/>
    <property type="match status" value="1"/>
</dbReference>
<dbReference type="InterPro" id="IPR024936">
    <property type="entry name" value="Cyclophilin-type_PPIase"/>
</dbReference>
<evidence type="ECO:0000313" key="5">
    <source>
        <dbReference type="EMBL" id="CUV10129.1"/>
    </source>
</evidence>
<reference evidence="5" key="1">
    <citation type="submission" date="2015-10" db="EMBL/GenBank/DDBJ databases">
        <authorList>
            <person name="Gilbert D.G."/>
        </authorList>
    </citation>
    <scope>NUCLEOTIDE SEQUENCE</scope>
</reference>
<dbReference type="InterPro" id="IPR044666">
    <property type="entry name" value="Cyclophilin_A-like"/>
</dbReference>
<dbReference type="Pfam" id="PF00160">
    <property type="entry name" value="Pro_isomerase"/>
    <property type="match status" value="1"/>
</dbReference>